<keyword evidence="13" id="KW-1185">Reference proteome</keyword>
<dbReference type="InterPro" id="IPR004358">
    <property type="entry name" value="Sig_transdc_His_kin-like_C"/>
</dbReference>
<comment type="catalytic activity">
    <reaction evidence="1">
        <text>ATP + protein L-histidine = ADP + protein N-phospho-L-histidine.</text>
        <dbReference type="EC" id="2.7.13.3"/>
    </reaction>
</comment>
<feature type="transmembrane region" description="Helical" evidence="9">
    <location>
        <begin position="162"/>
        <end position="181"/>
    </location>
</feature>
<dbReference type="CDD" id="cd00082">
    <property type="entry name" value="HisKA"/>
    <property type="match status" value="1"/>
</dbReference>
<evidence type="ECO:0000256" key="9">
    <source>
        <dbReference type="SAM" id="Phobius"/>
    </source>
</evidence>
<gene>
    <name evidence="12" type="ORF">SAMN02746064_00699</name>
</gene>
<evidence type="ECO:0000259" key="11">
    <source>
        <dbReference type="PROSITE" id="PS50885"/>
    </source>
</evidence>
<dbReference type="Pfam" id="PF00672">
    <property type="entry name" value="HAMP"/>
    <property type="match status" value="1"/>
</dbReference>
<dbReference type="PROSITE" id="PS50885">
    <property type="entry name" value="HAMP"/>
    <property type="match status" value="1"/>
</dbReference>
<dbReference type="InterPro" id="IPR003594">
    <property type="entry name" value="HATPase_dom"/>
</dbReference>
<dbReference type="PROSITE" id="PS50109">
    <property type="entry name" value="HIS_KIN"/>
    <property type="match status" value="1"/>
</dbReference>
<dbReference type="FunFam" id="3.30.565.10:FF:000006">
    <property type="entry name" value="Sensor histidine kinase WalK"/>
    <property type="match status" value="1"/>
</dbReference>
<dbReference type="SMART" id="SM00388">
    <property type="entry name" value="HisKA"/>
    <property type="match status" value="1"/>
</dbReference>
<evidence type="ECO:0000313" key="12">
    <source>
        <dbReference type="EMBL" id="SHE53681.1"/>
    </source>
</evidence>
<keyword evidence="8 9" id="KW-0472">Membrane</keyword>
<dbReference type="InterPro" id="IPR005467">
    <property type="entry name" value="His_kinase_dom"/>
</dbReference>
<comment type="subcellular location">
    <subcellularLocation>
        <location evidence="2">Membrane</location>
    </subcellularLocation>
</comment>
<dbReference type="SUPFAM" id="SSF47384">
    <property type="entry name" value="Homodimeric domain of signal transducing histidine kinase"/>
    <property type="match status" value="1"/>
</dbReference>
<sequence>MILIDNITRILKFSIRTKITLNYILLYSVSALLTAALVSGGYLLITRNQIYERNRDYINEALGAVSQHESNVELQQELEHIYEESGINILVTNAVTQESAATTQFYPVVNYQFLTENNPLYKSFSIVSLLSYDLIALEASQGEYSRVVFFFNVEENIHTLKIVLILMSFGYILGLLMILVLGDIKLRRVLNPIKKISKSAKNINTQNLDTRIDVGRAKYELKDLAITINEMIDRIQDGYRKQQRFVSDVSHELRTPISVINGYANMLDRWGKNDPEILQESIDAMKNEAGNMSDLVEKLLFLARHDRDALKYEITEVNLSEIVEEVAKETAMIDSEHDICADLTSGIWIEGDPNRIKQVIRIFVDNAVKYTPEGKKIQIRAFIENEFSVVEITDAGIGISKDDLDNIFERFYRADESRTKTTGGYGLGLSIAKVIVLQHGGKIKVRTKPGIGSRFSIYLPTLSRK</sequence>
<organism evidence="12 13">
    <name type="scientific">Alkalibacter saccharofermentans DSM 14828</name>
    <dbReference type="NCBI Taxonomy" id="1120975"/>
    <lineage>
        <taxon>Bacteria</taxon>
        <taxon>Bacillati</taxon>
        <taxon>Bacillota</taxon>
        <taxon>Clostridia</taxon>
        <taxon>Eubacteriales</taxon>
        <taxon>Eubacteriaceae</taxon>
        <taxon>Alkalibacter</taxon>
    </lineage>
</organism>
<evidence type="ECO:0000256" key="1">
    <source>
        <dbReference type="ARBA" id="ARBA00000085"/>
    </source>
</evidence>
<evidence type="ECO:0000256" key="8">
    <source>
        <dbReference type="ARBA" id="ARBA00023136"/>
    </source>
</evidence>
<dbReference type="GO" id="GO:0000155">
    <property type="term" value="F:phosphorelay sensor kinase activity"/>
    <property type="evidence" value="ECO:0007669"/>
    <property type="project" value="InterPro"/>
</dbReference>
<evidence type="ECO:0000256" key="5">
    <source>
        <dbReference type="ARBA" id="ARBA00022679"/>
    </source>
</evidence>
<proteinExistence type="predicted"/>
<keyword evidence="6 12" id="KW-0418">Kinase</keyword>
<dbReference type="AlphaFoldDB" id="A0A1M4U9Z9"/>
<dbReference type="GO" id="GO:0005886">
    <property type="term" value="C:plasma membrane"/>
    <property type="evidence" value="ECO:0007669"/>
    <property type="project" value="TreeGrafter"/>
</dbReference>
<evidence type="ECO:0000256" key="2">
    <source>
        <dbReference type="ARBA" id="ARBA00004370"/>
    </source>
</evidence>
<dbReference type="Proteomes" id="UP000184251">
    <property type="component" value="Unassembled WGS sequence"/>
</dbReference>
<dbReference type="PANTHER" id="PTHR45453">
    <property type="entry name" value="PHOSPHATE REGULON SENSOR PROTEIN PHOR"/>
    <property type="match status" value="1"/>
</dbReference>
<evidence type="ECO:0000313" key="13">
    <source>
        <dbReference type="Proteomes" id="UP000184251"/>
    </source>
</evidence>
<dbReference type="SUPFAM" id="SSF158472">
    <property type="entry name" value="HAMP domain-like"/>
    <property type="match status" value="1"/>
</dbReference>
<keyword evidence="4" id="KW-0597">Phosphoprotein</keyword>
<evidence type="ECO:0000256" key="3">
    <source>
        <dbReference type="ARBA" id="ARBA00012438"/>
    </source>
</evidence>
<dbReference type="GO" id="GO:0016036">
    <property type="term" value="P:cellular response to phosphate starvation"/>
    <property type="evidence" value="ECO:0007669"/>
    <property type="project" value="TreeGrafter"/>
</dbReference>
<feature type="domain" description="Histidine kinase" evidence="10">
    <location>
        <begin position="248"/>
        <end position="463"/>
    </location>
</feature>
<dbReference type="SMART" id="SM00304">
    <property type="entry name" value="HAMP"/>
    <property type="match status" value="1"/>
</dbReference>
<dbReference type="InterPro" id="IPR036890">
    <property type="entry name" value="HATPase_C_sf"/>
</dbReference>
<evidence type="ECO:0000256" key="7">
    <source>
        <dbReference type="ARBA" id="ARBA00023012"/>
    </source>
</evidence>
<dbReference type="PANTHER" id="PTHR45453:SF1">
    <property type="entry name" value="PHOSPHATE REGULON SENSOR PROTEIN PHOR"/>
    <property type="match status" value="1"/>
</dbReference>
<evidence type="ECO:0000259" key="10">
    <source>
        <dbReference type="PROSITE" id="PS50109"/>
    </source>
</evidence>
<dbReference type="CDD" id="cd06225">
    <property type="entry name" value="HAMP"/>
    <property type="match status" value="1"/>
</dbReference>
<dbReference type="STRING" id="1120975.SAMN02746064_00699"/>
<protein>
    <recommendedName>
        <fullName evidence="3">histidine kinase</fullName>
        <ecNumber evidence="3">2.7.13.3</ecNumber>
    </recommendedName>
</protein>
<dbReference type="InterPro" id="IPR036097">
    <property type="entry name" value="HisK_dim/P_sf"/>
</dbReference>
<keyword evidence="7" id="KW-0902">Two-component regulatory system</keyword>
<dbReference type="Gene3D" id="3.30.565.10">
    <property type="entry name" value="Histidine kinase-like ATPase, C-terminal domain"/>
    <property type="match status" value="1"/>
</dbReference>
<dbReference type="InterPro" id="IPR050351">
    <property type="entry name" value="BphY/WalK/GraS-like"/>
</dbReference>
<evidence type="ECO:0000256" key="4">
    <source>
        <dbReference type="ARBA" id="ARBA00022553"/>
    </source>
</evidence>
<dbReference type="GO" id="GO:0004721">
    <property type="term" value="F:phosphoprotein phosphatase activity"/>
    <property type="evidence" value="ECO:0007669"/>
    <property type="project" value="TreeGrafter"/>
</dbReference>
<dbReference type="InterPro" id="IPR003661">
    <property type="entry name" value="HisK_dim/P_dom"/>
</dbReference>
<dbReference type="Gene3D" id="6.10.340.10">
    <property type="match status" value="1"/>
</dbReference>
<dbReference type="FunFam" id="1.10.287.130:FF:000001">
    <property type="entry name" value="Two-component sensor histidine kinase"/>
    <property type="match status" value="1"/>
</dbReference>
<dbReference type="InterPro" id="IPR003660">
    <property type="entry name" value="HAMP_dom"/>
</dbReference>
<feature type="domain" description="HAMP" evidence="11">
    <location>
        <begin position="187"/>
        <end position="240"/>
    </location>
</feature>
<dbReference type="PRINTS" id="PR00344">
    <property type="entry name" value="BCTRLSENSOR"/>
</dbReference>
<keyword evidence="9" id="KW-1133">Transmembrane helix</keyword>
<dbReference type="SUPFAM" id="SSF55874">
    <property type="entry name" value="ATPase domain of HSP90 chaperone/DNA topoisomerase II/histidine kinase"/>
    <property type="match status" value="1"/>
</dbReference>
<dbReference type="EMBL" id="FQTU01000003">
    <property type="protein sequence ID" value="SHE53681.1"/>
    <property type="molecule type" value="Genomic_DNA"/>
</dbReference>
<feature type="transmembrane region" description="Helical" evidence="9">
    <location>
        <begin position="21"/>
        <end position="45"/>
    </location>
</feature>
<dbReference type="EC" id="2.7.13.3" evidence="3"/>
<dbReference type="SMART" id="SM00387">
    <property type="entry name" value="HATPase_c"/>
    <property type="match status" value="1"/>
</dbReference>
<evidence type="ECO:0000256" key="6">
    <source>
        <dbReference type="ARBA" id="ARBA00022777"/>
    </source>
</evidence>
<reference evidence="12 13" key="1">
    <citation type="submission" date="2016-11" db="EMBL/GenBank/DDBJ databases">
        <authorList>
            <person name="Jaros S."/>
            <person name="Januszkiewicz K."/>
            <person name="Wedrychowicz H."/>
        </authorList>
    </citation>
    <scope>NUCLEOTIDE SEQUENCE [LARGE SCALE GENOMIC DNA]</scope>
    <source>
        <strain evidence="12 13">DSM 14828</strain>
    </source>
</reference>
<dbReference type="CDD" id="cd00075">
    <property type="entry name" value="HATPase"/>
    <property type="match status" value="1"/>
</dbReference>
<keyword evidence="5" id="KW-0808">Transferase</keyword>
<name>A0A1M4U9Z9_9FIRM</name>
<dbReference type="Pfam" id="PF00512">
    <property type="entry name" value="HisKA"/>
    <property type="match status" value="1"/>
</dbReference>
<dbReference type="Pfam" id="PF02518">
    <property type="entry name" value="HATPase_c"/>
    <property type="match status" value="1"/>
</dbReference>
<accession>A0A1M4U9Z9</accession>
<dbReference type="Gene3D" id="1.10.287.130">
    <property type="match status" value="1"/>
</dbReference>
<keyword evidence="9" id="KW-0812">Transmembrane</keyword>